<dbReference type="Proteomes" id="UP001139971">
    <property type="component" value="Unassembled WGS sequence"/>
</dbReference>
<comment type="caution">
    <text evidence="2">The sequence shown here is derived from an EMBL/GenBank/DDBJ whole genome shotgun (WGS) entry which is preliminary data.</text>
</comment>
<dbReference type="EMBL" id="JAOVZO020000009">
    <property type="protein sequence ID" value="MDC8012421.1"/>
    <property type="molecule type" value="Genomic_DNA"/>
</dbReference>
<accession>A0A9X3YK22</accession>
<name>A0A9X3YK22_9GAMM</name>
<organism evidence="2 3">
    <name type="scientific">Tahibacter soli</name>
    <dbReference type="NCBI Taxonomy" id="2983605"/>
    <lineage>
        <taxon>Bacteria</taxon>
        <taxon>Pseudomonadati</taxon>
        <taxon>Pseudomonadota</taxon>
        <taxon>Gammaproteobacteria</taxon>
        <taxon>Lysobacterales</taxon>
        <taxon>Rhodanobacteraceae</taxon>
        <taxon>Tahibacter</taxon>
    </lineage>
</organism>
<dbReference type="AlphaFoldDB" id="A0A9X3YK22"/>
<evidence type="ECO:0000313" key="3">
    <source>
        <dbReference type="Proteomes" id="UP001139971"/>
    </source>
</evidence>
<feature type="chain" id="PRO_5040752080" evidence="1">
    <location>
        <begin position="23"/>
        <end position="192"/>
    </location>
</feature>
<evidence type="ECO:0000313" key="2">
    <source>
        <dbReference type="EMBL" id="MDC8012421.1"/>
    </source>
</evidence>
<protein>
    <submittedName>
        <fullName evidence="2">DUF1579 domain-containing protein</fullName>
    </submittedName>
</protein>
<dbReference type="RefSeq" id="WP_263542097.1">
    <property type="nucleotide sequence ID" value="NZ_JAOVZO020000009.1"/>
</dbReference>
<proteinExistence type="predicted"/>
<feature type="signal peptide" evidence="1">
    <location>
        <begin position="1"/>
        <end position="22"/>
    </location>
</feature>
<reference evidence="2" key="1">
    <citation type="submission" date="2023-02" db="EMBL/GenBank/DDBJ databases">
        <title>Tahibacter soli sp. nov. isolated from soil.</title>
        <authorList>
            <person name="Baek J.H."/>
            <person name="Lee J.K."/>
            <person name="Choi D.G."/>
            <person name="Jeon C.O."/>
        </authorList>
    </citation>
    <scope>NUCLEOTIDE SEQUENCE</scope>
    <source>
        <strain evidence="2">BL</strain>
    </source>
</reference>
<evidence type="ECO:0000256" key="1">
    <source>
        <dbReference type="SAM" id="SignalP"/>
    </source>
</evidence>
<sequence length="192" mass="21147">MHALTATTTALLFALAASNAAATQDAPPPAKPANLAGLHDFDFLVGDWRVSHRKLRERLANSDDWVEFDGTISVRKLMDGWGNVGDNVFNLPDGAYRGASLRAYDPQTGQWSSWWLDGRNPAGNLDPPIRGAFAGGVGTFWADDTLRGKPVRVRTTWSRITPASARWEQAYSGDGGKTWEVNWTSDFQRAER</sequence>
<keyword evidence="1" id="KW-0732">Signal</keyword>
<keyword evidence="3" id="KW-1185">Reference proteome</keyword>
<gene>
    <name evidence="2" type="ORF">OD750_007665</name>
</gene>